<feature type="compositionally biased region" description="Low complexity" evidence="6">
    <location>
        <begin position="69"/>
        <end position="94"/>
    </location>
</feature>
<feature type="compositionally biased region" description="Basic and acidic residues" evidence="6">
    <location>
        <begin position="299"/>
        <end position="329"/>
    </location>
</feature>
<feature type="compositionally biased region" description="Polar residues" evidence="6">
    <location>
        <begin position="11"/>
        <end position="23"/>
    </location>
</feature>
<dbReference type="InterPro" id="IPR009072">
    <property type="entry name" value="Histone-fold"/>
</dbReference>
<dbReference type="EMBL" id="FJVC01000408">
    <property type="protein sequence ID" value="CZT50093.1"/>
    <property type="molecule type" value="Genomic_DNA"/>
</dbReference>
<feature type="region of interest" description="Disordered" evidence="6">
    <location>
        <begin position="299"/>
        <end position="511"/>
    </location>
</feature>
<feature type="compositionally biased region" description="Polar residues" evidence="6">
    <location>
        <begin position="379"/>
        <end position="392"/>
    </location>
</feature>
<feature type="region of interest" description="Disordered" evidence="6">
    <location>
        <begin position="66"/>
        <end position="106"/>
    </location>
</feature>
<comment type="subcellular location">
    <subcellularLocation>
        <location evidence="1">Nucleus</location>
    </subcellularLocation>
</comment>
<dbReference type="Pfam" id="PF03847">
    <property type="entry name" value="TFIID_20kDa"/>
    <property type="match status" value="1"/>
</dbReference>
<evidence type="ECO:0000256" key="5">
    <source>
        <dbReference type="ARBA" id="ARBA00023242"/>
    </source>
</evidence>
<feature type="region of interest" description="Disordered" evidence="6">
    <location>
        <begin position="1"/>
        <end position="23"/>
    </location>
</feature>
<dbReference type="GO" id="GO:0003677">
    <property type="term" value="F:DNA binding"/>
    <property type="evidence" value="ECO:0007669"/>
    <property type="project" value="TreeGrafter"/>
</dbReference>
<dbReference type="Gene3D" id="1.10.20.10">
    <property type="entry name" value="Histone, subunit A"/>
    <property type="match status" value="1"/>
</dbReference>
<comment type="similarity">
    <text evidence="2">Belongs to the TAF12 family.</text>
</comment>
<dbReference type="SUPFAM" id="SSF47113">
    <property type="entry name" value="Histone-fold"/>
    <property type="match status" value="1"/>
</dbReference>
<protein>
    <submittedName>
        <fullName evidence="8">Related to general RNA polymerase II transcription factor TAF12</fullName>
    </submittedName>
</protein>
<dbReference type="Proteomes" id="UP000177625">
    <property type="component" value="Unassembled WGS sequence"/>
</dbReference>
<dbReference type="GO" id="GO:0005669">
    <property type="term" value="C:transcription factor TFIID complex"/>
    <property type="evidence" value="ECO:0007669"/>
    <property type="project" value="InterPro"/>
</dbReference>
<feature type="compositionally biased region" description="Low complexity" evidence="6">
    <location>
        <begin position="414"/>
        <end position="428"/>
    </location>
</feature>
<evidence type="ECO:0000256" key="4">
    <source>
        <dbReference type="ARBA" id="ARBA00023163"/>
    </source>
</evidence>
<name>A0A1E1MLX0_RHYSE</name>
<dbReference type="AlphaFoldDB" id="A0A1E1MLX0"/>
<sequence>MRLNAAARRSPASNIATPNPTYSNHIQHHQLEDLIPYTLSSALLLKSTSIPVYLSLHNQYLRIDTMNNGQQAGPPAQGQPAGAQPQPQPQQQQQRKIPLFKPEQMRNLPEPFTAEERTKWEQGLRSLWNLIESNGSETQQHLEAKRKLMDFSRTLAGKLQAAGKAKAQQQAQPGQSAQPGQPGQSGQSGVQGQQQQPQSAAAPQPTTQGQPQQNAGQGSENVGGSTSPAQQRQQPKISQKLMEHVNSFPYSLPPNLTLGTAEATKWLGESKNKYVKALMNMESLAGRISQLDAFISKRKEDGKPLSPEEEKDFKEKREAANKSHTDAKNFVESFRQQQQQFRSANAHSQAQGQAAGSSNVPRPGPNASNGGQPPARPQMNPQQVPNPTQTVNAAIEAARNQQAGGPRPMPQVPQPSSQMVQPQMPGQSAPSSTGQMPNIKQEAGLPPQINTAITQMQGNQRPMQTNSPQSAAPRSAGIPQSATSQGQQQQQQIPQPLSQSDAFQSAARSYSNTATANVMGHSHPTAPRSEANVITNKMPIPKHLPERATQLPTQVQMQQARPTYTGGPSNGGSVISQPVIPKVPTYSMEGEGDHVLSKKKLDELVRQVTGGGQGLDSGEGLTPDVEESVLNVADNFVDQVLQAACRNAKERGSKTLEIRDIQLTLERGYNIRIPGYSSDEIRTVRKIQPSPAWISKMSAVQAAKVTGGKNND</sequence>
<dbReference type="GO" id="GO:0051123">
    <property type="term" value="P:RNA polymerase II preinitiation complex assembly"/>
    <property type="evidence" value="ECO:0007669"/>
    <property type="project" value="TreeGrafter"/>
</dbReference>
<dbReference type="InterPro" id="IPR037794">
    <property type="entry name" value="TAF12"/>
</dbReference>
<dbReference type="InterPro" id="IPR003228">
    <property type="entry name" value="TFIID_TAF12_dom"/>
</dbReference>
<proteinExistence type="inferred from homology"/>
<gene>
    <name evidence="8" type="ORF">RSE6_11020</name>
</gene>
<feature type="compositionally biased region" description="Low complexity" evidence="6">
    <location>
        <begin position="479"/>
        <end position="500"/>
    </location>
</feature>
<dbReference type="PANTHER" id="PTHR12264">
    <property type="entry name" value="TRANSCRIPTION INITIATION FACTOR TFIID SUBUNIT 12"/>
    <property type="match status" value="1"/>
</dbReference>
<evidence type="ECO:0000256" key="6">
    <source>
        <dbReference type="SAM" id="MobiDB-lite"/>
    </source>
</evidence>
<organism evidence="8 9">
    <name type="scientific">Rhynchosporium secalis</name>
    <name type="common">Barley scald fungus</name>
    <dbReference type="NCBI Taxonomy" id="38038"/>
    <lineage>
        <taxon>Eukaryota</taxon>
        <taxon>Fungi</taxon>
        <taxon>Dikarya</taxon>
        <taxon>Ascomycota</taxon>
        <taxon>Pezizomycotina</taxon>
        <taxon>Leotiomycetes</taxon>
        <taxon>Helotiales</taxon>
        <taxon>Ploettnerulaceae</taxon>
        <taxon>Rhynchosporium</taxon>
    </lineage>
</organism>
<feature type="compositionally biased region" description="Polar residues" evidence="6">
    <location>
        <begin position="448"/>
        <end position="472"/>
    </location>
</feature>
<feature type="region of interest" description="Disordered" evidence="6">
    <location>
        <begin position="159"/>
        <end position="237"/>
    </location>
</feature>
<keyword evidence="4" id="KW-0804">Transcription</keyword>
<feature type="compositionally biased region" description="Polar residues" evidence="6">
    <location>
        <begin position="220"/>
        <end position="237"/>
    </location>
</feature>
<dbReference type="GO" id="GO:0017025">
    <property type="term" value="F:TBP-class protein binding"/>
    <property type="evidence" value="ECO:0007669"/>
    <property type="project" value="TreeGrafter"/>
</dbReference>
<dbReference type="CDD" id="cd07981">
    <property type="entry name" value="HFD_TAF12"/>
    <property type="match status" value="1"/>
</dbReference>
<evidence type="ECO:0000313" key="8">
    <source>
        <dbReference type="EMBL" id="CZT50093.1"/>
    </source>
</evidence>
<keyword evidence="5" id="KW-0539">Nucleus</keyword>
<evidence type="ECO:0000256" key="3">
    <source>
        <dbReference type="ARBA" id="ARBA00023015"/>
    </source>
</evidence>
<dbReference type="GO" id="GO:0046982">
    <property type="term" value="F:protein heterodimerization activity"/>
    <property type="evidence" value="ECO:0007669"/>
    <property type="project" value="InterPro"/>
</dbReference>
<evidence type="ECO:0000256" key="1">
    <source>
        <dbReference type="ARBA" id="ARBA00004123"/>
    </source>
</evidence>
<dbReference type="PANTHER" id="PTHR12264:SF21">
    <property type="entry name" value="TRANSCRIPTION INITIATION FACTOR TFIID SUBUNIT 12"/>
    <property type="match status" value="1"/>
</dbReference>
<keyword evidence="3" id="KW-0805">Transcription regulation</keyword>
<evidence type="ECO:0000259" key="7">
    <source>
        <dbReference type="Pfam" id="PF03847"/>
    </source>
</evidence>
<feature type="compositionally biased region" description="Low complexity" evidence="6">
    <location>
        <begin position="333"/>
        <end position="359"/>
    </location>
</feature>
<evidence type="ECO:0000256" key="2">
    <source>
        <dbReference type="ARBA" id="ARBA00007530"/>
    </source>
</evidence>
<evidence type="ECO:0000313" key="9">
    <source>
        <dbReference type="Proteomes" id="UP000177625"/>
    </source>
</evidence>
<keyword evidence="9" id="KW-1185">Reference proteome</keyword>
<dbReference type="GO" id="GO:0000124">
    <property type="term" value="C:SAGA complex"/>
    <property type="evidence" value="ECO:0007669"/>
    <property type="project" value="InterPro"/>
</dbReference>
<accession>A0A1E1MLX0</accession>
<dbReference type="FunFam" id="1.10.20.10:FF:000037">
    <property type="entry name" value="Transcription initiation factor TFIID subunit 12"/>
    <property type="match status" value="1"/>
</dbReference>
<feature type="compositionally biased region" description="Polar residues" evidence="6">
    <location>
        <begin position="429"/>
        <end position="438"/>
    </location>
</feature>
<feature type="compositionally biased region" description="Polar residues" evidence="6">
    <location>
        <begin position="501"/>
        <end position="511"/>
    </location>
</feature>
<feature type="domain" description="Transcription initiation factor TFIID subunit 12" evidence="7">
    <location>
        <begin position="597"/>
        <end position="671"/>
    </location>
</feature>
<reference evidence="9" key="1">
    <citation type="submission" date="2016-03" db="EMBL/GenBank/DDBJ databases">
        <authorList>
            <person name="Guldener U."/>
        </authorList>
    </citation>
    <scope>NUCLEOTIDE SEQUENCE [LARGE SCALE GENOMIC DNA]</scope>
</reference>
<feature type="compositionally biased region" description="Low complexity" evidence="6">
    <location>
        <begin position="160"/>
        <end position="219"/>
    </location>
</feature>